<dbReference type="PANTHER" id="PTHR33162:SF1">
    <property type="entry name" value="SEC-INDEPENDENT PROTEIN TRANSLOCASE PROTEIN TATA, CHLOROPLASTIC"/>
    <property type="match status" value="1"/>
</dbReference>
<dbReference type="InterPro" id="IPR018448">
    <property type="entry name" value="TatB"/>
</dbReference>
<keyword evidence="4 9" id="KW-0812">Transmembrane</keyword>
<dbReference type="HAMAP" id="MF_00237">
    <property type="entry name" value="TatB"/>
    <property type="match status" value="1"/>
</dbReference>
<evidence type="ECO:0000313" key="11">
    <source>
        <dbReference type="Proteomes" id="UP000005540"/>
    </source>
</evidence>
<evidence type="ECO:0000256" key="5">
    <source>
        <dbReference type="ARBA" id="ARBA00022927"/>
    </source>
</evidence>
<keyword evidence="5 9" id="KW-0653">Protein transport</keyword>
<comment type="similarity">
    <text evidence="9">Belongs to the TatB family.</text>
</comment>
<dbReference type="RefSeq" id="WP_007545705.1">
    <property type="nucleotide sequence ID" value="NZ_ABZS01000016.1"/>
</dbReference>
<dbReference type="Gene3D" id="1.20.5.3310">
    <property type="match status" value="1"/>
</dbReference>
<protein>
    <recommendedName>
        <fullName evidence="9">Sec-independent protein translocase protein TatB homolog</fullName>
    </recommendedName>
</protein>
<proteinExistence type="inferred from homology"/>
<keyword evidence="3 9" id="KW-1003">Cell membrane</keyword>
<sequence>MFGIGFQELLVILVVALIVLGPQRLPEVAKSLGKFYRELKSAVDDVKSSVATDLKSVKEIEYDIKSDITKKLEEPVKIDFEKEFEKEIKKSEPVKTVEREKITFKREKNDEDNING</sequence>
<comment type="caution">
    <text evidence="10">The sequence shown here is derived from an EMBL/GenBank/DDBJ whole genome shotgun (WGS) entry which is preliminary data.</text>
</comment>
<dbReference type="NCBIfam" id="TIGR01410">
    <property type="entry name" value="tatB"/>
    <property type="match status" value="1"/>
</dbReference>
<evidence type="ECO:0000256" key="8">
    <source>
        <dbReference type="ARBA" id="ARBA00023136"/>
    </source>
</evidence>
<evidence type="ECO:0000313" key="10">
    <source>
        <dbReference type="EMBL" id="EEP61210.1"/>
    </source>
</evidence>
<dbReference type="GO" id="GO:0033281">
    <property type="term" value="C:TAT protein transport complex"/>
    <property type="evidence" value="ECO:0007669"/>
    <property type="project" value="UniProtKB-UniRule"/>
</dbReference>
<keyword evidence="6 9" id="KW-1133">Transmembrane helix</keyword>
<gene>
    <name evidence="10" type="ORF">SULYE_0271</name>
</gene>
<reference evidence="10 11" key="1">
    <citation type="submission" date="2009-04" db="EMBL/GenBank/DDBJ databases">
        <authorList>
            <person name="Reysenbach A.-L."/>
            <person name="Heidelberg J.F."/>
            <person name="Nelson W.C."/>
        </authorList>
    </citation>
    <scope>NUCLEOTIDE SEQUENCE [LARGE SCALE GENOMIC DNA]</scope>
    <source>
        <strain evidence="10 11">SS-5</strain>
    </source>
</reference>
<dbReference type="PRINTS" id="PR01506">
    <property type="entry name" value="TATBPROTEIN"/>
</dbReference>
<organism evidence="10 11">
    <name type="scientific">Sulfurihydrogenibium yellowstonense SS-5</name>
    <dbReference type="NCBI Taxonomy" id="432331"/>
    <lineage>
        <taxon>Bacteria</taxon>
        <taxon>Pseudomonadati</taxon>
        <taxon>Aquificota</taxon>
        <taxon>Aquificia</taxon>
        <taxon>Aquificales</taxon>
        <taxon>Hydrogenothermaceae</taxon>
        <taxon>Sulfurihydrogenibium</taxon>
    </lineage>
</organism>
<keyword evidence="11" id="KW-1185">Reference proteome</keyword>
<evidence type="ECO:0000256" key="3">
    <source>
        <dbReference type="ARBA" id="ARBA00022475"/>
    </source>
</evidence>
<keyword evidence="2 9" id="KW-0813">Transport</keyword>
<keyword evidence="8 9" id="KW-0472">Membrane</keyword>
<dbReference type="AlphaFoldDB" id="C4FI87"/>
<keyword evidence="7 9" id="KW-0811">Translocation</keyword>
<evidence type="ECO:0000256" key="2">
    <source>
        <dbReference type="ARBA" id="ARBA00022448"/>
    </source>
</evidence>
<dbReference type="OrthoDB" id="15656at2"/>
<dbReference type="GO" id="GO:0043953">
    <property type="term" value="P:protein transport by the Tat complex"/>
    <property type="evidence" value="ECO:0007669"/>
    <property type="project" value="UniProtKB-UniRule"/>
</dbReference>
<accession>C4FI87</accession>
<evidence type="ECO:0000256" key="7">
    <source>
        <dbReference type="ARBA" id="ARBA00023010"/>
    </source>
</evidence>
<evidence type="ECO:0000256" key="4">
    <source>
        <dbReference type="ARBA" id="ARBA00022692"/>
    </source>
</evidence>
<evidence type="ECO:0000256" key="1">
    <source>
        <dbReference type="ARBA" id="ARBA00004167"/>
    </source>
</evidence>
<dbReference type="GO" id="GO:0008320">
    <property type="term" value="F:protein transmembrane transporter activity"/>
    <property type="evidence" value="ECO:0007669"/>
    <property type="project" value="UniProtKB-UniRule"/>
</dbReference>
<evidence type="ECO:0000256" key="9">
    <source>
        <dbReference type="HAMAP-Rule" id="MF_00237"/>
    </source>
</evidence>
<dbReference type="PANTHER" id="PTHR33162">
    <property type="entry name" value="SEC-INDEPENDENT PROTEIN TRANSLOCASE PROTEIN TATA, CHLOROPLASTIC"/>
    <property type="match status" value="1"/>
</dbReference>
<dbReference type="InterPro" id="IPR003369">
    <property type="entry name" value="TatA/B/E"/>
</dbReference>
<name>C4FI87_9AQUI</name>
<evidence type="ECO:0000256" key="6">
    <source>
        <dbReference type="ARBA" id="ARBA00022989"/>
    </source>
</evidence>
<comment type="subcellular location">
    <subcellularLocation>
        <location evidence="9">Cell membrane</location>
        <topology evidence="9">Single-pass membrane protein</topology>
    </subcellularLocation>
    <subcellularLocation>
        <location evidence="1">Membrane</location>
        <topology evidence="1">Single-pass membrane protein</topology>
    </subcellularLocation>
</comment>
<dbReference type="Proteomes" id="UP000005540">
    <property type="component" value="Unassembled WGS sequence"/>
</dbReference>
<dbReference type="Pfam" id="PF02416">
    <property type="entry name" value="TatA_B_E"/>
    <property type="match status" value="1"/>
</dbReference>
<dbReference type="EMBL" id="ABZS01000016">
    <property type="protein sequence ID" value="EEP61210.1"/>
    <property type="molecule type" value="Genomic_DNA"/>
</dbReference>